<dbReference type="InterPro" id="IPR011004">
    <property type="entry name" value="Trimer_LpxA-like_sf"/>
</dbReference>
<evidence type="ECO:0000256" key="7">
    <source>
        <dbReference type="ARBA" id="ARBA00022737"/>
    </source>
</evidence>
<dbReference type="GO" id="GO:0019134">
    <property type="term" value="F:glucosamine-1-phosphate N-acetyltransferase activity"/>
    <property type="evidence" value="ECO:0007669"/>
    <property type="project" value="UniProtKB-UniRule"/>
</dbReference>
<dbReference type="SUPFAM" id="SSF51161">
    <property type="entry name" value="Trimeric LpxA-like enzymes"/>
    <property type="match status" value="1"/>
</dbReference>
<dbReference type="InterPro" id="IPR025877">
    <property type="entry name" value="MobA-like_NTP_Trfase"/>
</dbReference>
<feature type="binding site" evidence="17">
    <location>
        <position position="411"/>
    </location>
    <ligand>
        <name>acetyl-CoA</name>
        <dbReference type="ChEBI" id="CHEBI:57288"/>
    </ligand>
</feature>
<dbReference type="HAMAP" id="MF_01631">
    <property type="entry name" value="GlmU"/>
    <property type="match status" value="1"/>
</dbReference>
<evidence type="ECO:0000256" key="11">
    <source>
        <dbReference type="ARBA" id="ARBA00023268"/>
    </source>
</evidence>
<feature type="region of interest" description="Linker" evidence="17">
    <location>
        <begin position="238"/>
        <end position="258"/>
    </location>
</feature>
<comment type="catalytic activity">
    <reaction evidence="14 17">
        <text>alpha-D-glucosamine 1-phosphate + acetyl-CoA = N-acetyl-alpha-D-glucosamine 1-phosphate + CoA + H(+)</text>
        <dbReference type="Rhea" id="RHEA:13725"/>
        <dbReference type="ChEBI" id="CHEBI:15378"/>
        <dbReference type="ChEBI" id="CHEBI:57287"/>
        <dbReference type="ChEBI" id="CHEBI:57288"/>
        <dbReference type="ChEBI" id="CHEBI:57776"/>
        <dbReference type="ChEBI" id="CHEBI:58516"/>
        <dbReference type="EC" id="2.3.1.157"/>
    </reaction>
</comment>
<comment type="function">
    <text evidence="16 17">Catalyzes the last two sequential reactions in the de novo biosynthetic pathway for UDP-N-acetylglucosamine (UDP-GlcNAc). The C-terminal domain catalyzes the transfer of acetyl group from acetyl coenzyme A to glucosamine-1-phosphate (GlcN-1-P) to produce N-acetylglucosamine-1-phosphate (GlcNAc-1-P), which is converted into UDP-GlcNAc by the transfer of uridine 5-monophosphate (from uridine 5-triphosphate), a reaction catalyzed by the N-terminal domain.</text>
</comment>
<feature type="active site" description="Proton acceptor" evidence="17">
    <location>
        <position position="369"/>
    </location>
</feature>
<dbReference type="GO" id="GO:0009252">
    <property type="term" value="P:peptidoglycan biosynthetic process"/>
    <property type="evidence" value="ECO:0007669"/>
    <property type="project" value="UniProtKB-UniRule"/>
</dbReference>
<comment type="similarity">
    <text evidence="1 17">In the C-terminal section; belongs to the transferase hexapeptide repeat family.</text>
</comment>
<dbReference type="EC" id="2.3.1.157" evidence="17"/>
<comment type="caution">
    <text evidence="17">Lacks conserved residue(s) required for the propagation of feature annotation.</text>
</comment>
<name>A0A4U1JKL6_9BACT</name>
<feature type="region of interest" description="N-acetyltransferase" evidence="17">
    <location>
        <begin position="259"/>
        <end position="474"/>
    </location>
</feature>
<comment type="caution">
    <text evidence="19">The sequence shown here is derived from an EMBL/GenBank/DDBJ whole genome shotgun (WGS) entry which is preliminary data.</text>
</comment>
<feature type="binding site" evidence="17">
    <location>
        <position position="429"/>
    </location>
    <ligand>
        <name>acetyl-CoA</name>
        <dbReference type="ChEBI" id="CHEBI:57288"/>
    </ligand>
</feature>
<evidence type="ECO:0000256" key="1">
    <source>
        <dbReference type="ARBA" id="ARBA00007707"/>
    </source>
</evidence>
<dbReference type="UniPathway" id="UPA00973"/>
<dbReference type="GO" id="GO:0008360">
    <property type="term" value="P:regulation of cell shape"/>
    <property type="evidence" value="ECO:0007669"/>
    <property type="project" value="UniProtKB-KW"/>
</dbReference>
<dbReference type="Pfam" id="PF12804">
    <property type="entry name" value="NTP_transf_3"/>
    <property type="match status" value="1"/>
</dbReference>
<comment type="subunit">
    <text evidence="17">Homotrimer.</text>
</comment>
<proteinExistence type="inferred from homology"/>
<evidence type="ECO:0000256" key="10">
    <source>
        <dbReference type="ARBA" id="ARBA00022984"/>
    </source>
</evidence>
<dbReference type="NCBIfam" id="TIGR01173">
    <property type="entry name" value="glmU"/>
    <property type="match status" value="1"/>
</dbReference>
<dbReference type="GO" id="GO:0071555">
    <property type="term" value="P:cell wall organization"/>
    <property type="evidence" value="ECO:0007669"/>
    <property type="project" value="UniProtKB-KW"/>
</dbReference>
<keyword evidence="9 17" id="KW-0133">Cell shape</keyword>
<dbReference type="PANTHER" id="PTHR43584:SF3">
    <property type="entry name" value="BIFUNCTIONAL PROTEIN GLMU"/>
    <property type="match status" value="1"/>
</dbReference>
<evidence type="ECO:0000256" key="16">
    <source>
        <dbReference type="ARBA" id="ARBA00049628"/>
    </source>
</evidence>
<organism evidence="19 20">
    <name type="scientific">Polyangium fumosum</name>
    <dbReference type="NCBI Taxonomy" id="889272"/>
    <lineage>
        <taxon>Bacteria</taxon>
        <taxon>Pseudomonadati</taxon>
        <taxon>Myxococcota</taxon>
        <taxon>Polyangia</taxon>
        <taxon>Polyangiales</taxon>
        <taxon>Polyangiaceae</taxon>
        <taxon>Polyangium</taxon>
    </lineage>
</organism>
<dbReference type="InterPro" id="IPR050065">
    <property type="entry name" value="GlmU-like"/>
</dbReference>
<feature type="region of interest" description="Pyrophosphorylase" evidence="17">
    <location>
        <begin position="1"/>
        <end position="237"/>
    </location>
</feature>
<protein>
    <recommendedName>
        <fullName evidence="17">Bifunctional protein GlmU</fullName>
    </recommendedName>
    <domain>
        <recommendedName>
            <fullName evidence="17">UDP-N-acetylglucosamine pyrophosphorylase</fullName>
            <ecNumber evidence="17">2.7.7.23</ecNumber>
        </recommendedName>
        <alternativeName>
            <fullName evidence="17">N-acetylglucosamine-1-phosphate uridyltransferase</fullName>
        </alternativeName>
    </domain>
    <domain>
        <recommendedName>
            <fullName evidence="17">Glucosamine-1-phosphate N-acetyltransferase</fullName>
            <ecNumber evidence="17">2.3.1.157</ecNumber>
        </recommendedName>
    </domain>
</protein>
<comment type="pathway">
    <text evidence="17">Bacterial outer membrane biogenesis; LPS lipid A biosynthesis.</text>
</comment>
<dbReference type="RefSeq" id="WP_136927212.1">
    <property type="nucleotide sequence ID" value="NZ_SSMQ01000002.1"/>
</dbReference>
<dbReference type="InterPro" id="IPR018357">
    <property type="entry name" value="Hexapep_transf_CS"/>
</dbReference>
<feature type="binding site" evidence="17">
    <location>
        <position position="372"/>
    </location>
    <ligand>
        <name>UDP-N-acetyl-alpha-D-glucosamine</name>
        <dbReference type="ChEBI" id="CHEBI:57705"/>
    </ligand>
</feature>
<comment type="subcellular location">
    <subcellularLocation>
        <location evidence="17">Cytoplasm</location>
    </subcellularLocation>
</comment>
<evidence type="ECO:0000256" key="17">
    <source>
        <dbReference type="HAMAP-Rule" id="MF_01631"/>
    </source>
</evidence>
<dbReference type="GO" id="GO:0009245">
    <property type="term" value="P:lipid A biosynthetic process"/>
    <property type="evidence" value="ECO:0007669"/>
    <property type="project" value="UniProtKB-UniRule"/>
</dbReference>
<evidence type="ECO:0000313" key="19">
    <source>
        <dbReference type="EMBL" id="TKD12575.1"/>
    </source>
</evidence>
<feature type="binding site" evidence="17">
    <location>
        <position position="148"/>
    </location>
    <ligand>
        <name>UDP-N-acetyl-alpha-D-glucosamine</name>
        <dbReference type="ChEBI" id="CHEBI:57705"/>
    </ligand>
</feature>
<keyword evidence="6 17" id="KW-0479">Metal-binding</keyword>
<dbReference type="CDD" id="cd03353">
    <property type="entry name" value="LbH_GlmU_C"/>
    <property type="match status" value="1"/>
</dbReference>
<feature type="binding site" evidence="17">
    <location>
        <begin position="87"/>
        <end position="88"/>
    </location>
    <ligand>
        <name>UDP-N-acetyl-alpha-D-glucosamine</name>
        <dbReference type="ChEBI" id="CHEBI:57705"/>
    </ligand>
</feature>
<dbReference type="GO" id="GO:0000287">
    <property type="term" value="F:magnesium ion binding"/>
    <property type="evidence" value="ECO:0007669"/>
    <property type="project" value="UniProtKB-UniRule"/>
</dbReference>
<dbReference type="PANTHER" id="PTHR43584">
    <property type="entry name" value="NUCLEOTIDYL TRANSFERASE"/>
    <property type="match status" value="1"/>
</dbReference>
<feature type="binding site" evidence="17">
    <location>
        <position position="446"/>
    </location>
    <ligand>
        <name>acetyl-CoA</name>
        <dbReference type="ChEBI" id="CHEBI:57288"/>
    </ligand>
</feature>
<feature type="binding site" evidence="17">
    <location>
        <position position="235"/>
    </location>
    <ligand>
        <name>UDP-N-acetyl-alpha-D-glucosamine</name>
        <dbReference type="ChEBI" id="CHEBI:57705"/>
    </ligand>
</feature>
<evidence type="ECO:0000256" key="3">
    <source>
        <dbReference type="ARBA" id="ARBA00022490"/>
    </source>
</evidence>
<evidence type="ECO:0000256" key="8">
    <source>
        <dbReference type="ARBA" id="ARBA00022842"/>
    </source>
</evidence>
<keyword evidence="7 17" id="KW-0677">Repeat</keyword>
<accession>A0A4U1JKL6</accession>
<feature type="binding site" evidence="17">
    <location>
        <position position="386"/>
    </location>
    <ligand>
        <name>acetyl-CoA</name>
        <dbReference type="ChEBI" id="CHEBI:57288"/>
    </ligand>
</feature>
<dbReference type="Gene3D" id="3.90.550.10">
    <property type="entry name" value="Spore Coat Polysaccharide Biosynthesis Protein SpsA, Chain A"/>
    <property type="match status" value="1"/>
</dbReference>
<feature type="domain" description="MobA-like NTP transferase" evidence="18">
    <location>
        <begin position="11"/>
        <end position="147"/>
    </location>
</feature>
<dbReference type="UniPathway" id="UPA00113">
    <property type="reaction ID" value="UER00532"/>
</dbReference>
<feature type="binding site" evidence="17">
    <location>
        <position position="28"/>
    </location>
    <ligand>
        <name>UDP-N-acetyl-alpha-D-glucosamine</name>
        <dbReference type="ChEBI" id="CHEBI:57705"/>
    </ligand>
</feature>
<feature type="binding site" evidence="17">
    <location>
        <begin position="392"/>
        <end position="393"/>
    </location>
    <ligand>
        <name>acetyl-CoA</name>
        <dbReference type="ChEBI" id="CHEBI:57288"/>
    </ligand>
</feature>
<dbReference type="PROSITE" id="PS00101">
    <property type="entry name" value="HEXAPEP_TRANSFERASES"/>
    <property type="match status" value="1"/>
</dbReference>
<keyword evidence="3 17" id="KW-0963">Cytoplasm</keyword>
<dbReference type="OrthoDB" id="9775031at2"/>
<keyword evidence="10 17" id="KW-0573">Peptidoglycan synthesis</keyword>
<evidence type="ECO:0000313" key="20">
    <source>
        <dbReference type="Proteomes" id="UP000309215"/>
    </source>
</evidence>
<comment type="similarity">
    <text evidence="2 17">In the N-terminal section; belongs to the N-acetylglucosamine-1-phosphate uridyltransferase family.</text>
</comment>
<keyword evidence="20" id="KW-1185">Reference proteome</keyword>
<dbReference type="GO" id="GO:0005737">
    <property type="term" value="C:cytoplasm"/>
    <property type="evidence" value="ECO:0007669"/>
    <property type="project" value="UniProtKB-SubCell"/>
</dbReference>
<comment type="pathway">
    <text evidence="17">Nucleotide-sugar biosynthesis; UDP-N-acetyl-alpha-D-glucosamine biosynthesis; UDP-N-acetyl-alpha-D-glucosamine from N-acetyl-alpha-D-glucosamine 1-phosphate: step 1/1.</text>
</comment>
<dbReference type="InterPro" id="IPR029044">
    <property type="entry name" value="Nucleotide-diphossugar_trans"/>
</dbReference>
<keyword evidence="11 17" id="KW-0511">Multifunctional enzyme</keyword>
<feature type="binding site" evidence="17">
    <location>
        <position position="82"/>
    </location>
    <ligand>
        <name>UDP-N-acetyl-alpha-D-glucosamine</name>
        <dbReference type="ChEBI" id="CHEBI:57705"/>
    </ligand>
</feature>
<evidence type="ECO:0000256" key="4">
    <source>
        <dbReference type="ARBA" id="ARBA00022679"/>
    </source>
</evidence>
<evidence type="ECO:0000256" key="6">
    <source>
        <dbReference type="ARBA" id="ARBA00022723"/>
    </source>
</evidence>
<dbReference type="GO" id="GO:0003977">
    <property type="term" value="F:UDP-N-acetylglucosamine diphosphorylase activity"/>
    <property type="evidence" value="ECO:0007669"/>
    <property type="project" value="UniProtKB-UniRule"/>
</dbReference>
<comment type="catalytic activity">
    <reaction evidence="15 17">
        <text>N-acetyl-alpha-D-glucosamine 1-phosphate + UTP + H(+) = UDP-N-acetyl-alpha-D-glucosamine + diphosphate</text>
        <dbReference type="Rhea" id="RHEA:13509"/>
        <dbReference type="ChEBI" id="CHEBI:15378"/>
        <dbReference type="ChEBI" id="CHEBI:33019"/>
        <dbReference type="ChEBI" id="CHEBI:46398"/>
        <dbReference type="ChEBI" id="CHEBI:57705"/>
        <dbReference type="ChEBI" id="CHEBI:57776"/>
        <dbReference type="EC" id="2.7.7.23"/>
    </reaction>
</comment>
<dbReference type="Gene3D" id="2.160.10.10">
    <property type="entry name" value="Hexapeptide repeat proteins"/>
    <property type="match status" value="1"/>
</dbReference>
<comment type="pathway">
    <text evidence="17">Nucleotide-sugar biosynthesis; UDP-N-acetyl-alpha-D-glucosamine biosynthesis; N-acetyl-alpha-D-glucosamine 1-phosphate from alpha-D-glucosamine 6-phosphate (route II): step 2/2.</text>
</comment>
<gene>
    <name evidence="17 19" type="primary">glmU</name>
    <name evidence="19" type="ORF">E8A74_02135</name>
</gene>
<feature type="binding site" evidence="17">
    <location>
        <position position="163"/>
    </location>
    <ligand>
        <name>UDP-N-acetyl-alpha-D-glucosamine</name>
        <dbReference type="ChEBI" id="CHEBI:57705"/>
    </ligand>
</feature>
<keyword evidence="5 17" id="KW-0548">Nucleotidyltransferase</keyword>
<dbReference type="AlphaFoldDB" id="A0A4U1JKL6"/>
<dbReference type="EC" id="2.7.7.23" evidence="17"/>
<feature type="binding site" evidence="17">
    <location>
        <position position="112"/>
    </location>
    <ligand>
        <name>Mg(2+)</name>
        <dbReference type="ChEBI" id="CHEBI:18420"/>
    </ligand>
</feature>
<keyword evidence="4 17" id="KW-0808">Transferase</keyword>
<feature type="binding site" evidence="17">
    <location>
        <position position="339"/>
    </location>
    <ligand>
        <name>UDP-N-acetyl-alpha-D-glucosamine</name>
        <dbReference type="ChEBI" id="CHEBI:57705"/>
    </ligand>
</feature>
<dbReference type="GO" id="GO:0016020">
    <property type="term" value="C:membrane"/>
    <property type="evidence" value="ECO:0007669"/>
    <property type="project" value="GOC"/>
</dbReference>
<evidence type="ECO:0000256" key="13">
    <source>
        <dbReference type="ARBA" id="ARBA00023316"/>
    </source>
</evidence>
<comment type="cofactor">
    <cofactor evidence="17">
        <name>Mg(2+)</name>
        <dbReference type="ChEBI" id="CHEBI:18420"/>
    </cofactor>
    <text evidence="17">Binds 1 Mg(2+) ion per subunit.</text>
</comment>
<keyword evidence="8 17" id="KW-0460">Magnesium</keyword>
<dbReference type="InterPro" id="IPR038009">
    <property type="entry name" value="GlmU_C_LbH"/>
</dbReference>
<evidence type="ECO:0000256" key="12">
    <source>
        <dbReference type="ARBA" id="ARBA00023315"/>
    </source>
</evidence>
<keyword evidence="12 17" id="KW-0012">Acyltransferase</keyword>
<evidence type="ECO:0000256" key="2">
    <source>
        <dbReference type="ARBA" id="ARBA00007947"/>
    </source>
</evidence>
<dbReference type="Proteomes" id="UP000309215">
    <property type="component" value="Unassembled WGS sequence"/>
</dbReference>
<evidence type="ECO:0000256" key="5">
    <source>
        <dbReference type="ARBA" id="ARBA00022695"/>
    </source>
</evidence>
<dbReference type="InterPro" id="IPR005882">
    <property type="entry name" value="Bifunctional_GlmU"/>
</dbReference>
<feature type="binding site" evidence="17">
    <location>
        <begin position="14"/>
        <end position="17"/>
    </location>
    <ligand>
        <name>UDP-N-acetyl-alpha-D-glucosamine</name>
        <dbReference type="ChEBI" id="CHEBI:57705"/>
    </ligand>
</feature>
<keyword evidence="13 17" id="KW-0961">Cell wall biogenesis/degradation</keyword>
<dbReference type="GO" id="GO:0006048">
    <property type="term" value="P:UDP-N-acetylglucosamine biosynthetic process"/>
    <property type="evidence" value="ECO:0007669"/>
    <property type="project" value="UniProtKB-UniPathway"/>
</dbReference>
<reference evidence="19 20" key="1">
    <citation type="submission" date="2019-04" db="EMBL/GenBank/DDBJ databases">
        <authorList>
            <person name="Li Y."/>
            <person name="Wang J."/>
        </authorList>
    </citation>
    <scope>NUCLEOTIDE SEQUENCE [LARGE SCALE GENOMIC DNA]</scope>
    <source>
        <strain evidence="19 20">DSM 14668</strain>
    </source>
</reference>
<dbReference type="GO" id="GO:0000902">
    <property type="term" value="P:cell morphogenesis"/>
    <property type="evidence" value="ECO:0007669"/>
    <property type="project" value="UniProtKB-UniRule"/>
</dbReference>
<feature type="binding site" evidence="17">
    <location>
        <position position="178"/>
    </location>
    <ligand>
        <name>UDP-N-acetyl-alpha-D-glucosamine</name>
        <dbReference type="ChEBI" id="CHEBI:57705"/>
    </ligand>
</feature>
<dbReference type="CDD" id="cd02540">
    <property type="entry name" value="GT2_GlmU_N_bac"/>
    <property type="match status" value="1"/>
</dbReference>
<dbReference type="EMBL" id="SSMQ01000002">
    <property type="protein sequence ID" value="TKD12575.1"/>
    <property type="molecule type" value="Genomic_DNA"/>
</dbReference>
<sequence>MTTQASPSLTAIVLAAGQGTRMKSTKPKVLHTLCGRPMVDYAIEAALAAGCGDVVVVVGYGRDELAAHLTKAFGDRVRTAVQEAQRGTGDAVRSALPALDPAAERVLVLCGDTPLLDPAELVRLAGSIEGGASVAMLTAMTEDPTGYGRVLRDADGNIFAVREQRDATEEERRVREVNTGVYVARSGFLRESVAGLLPNNAQGELYLTDIVAVASKAGGVASVRAESAAALVGVNDRAQLAAAEDILYGRIADRIRRAGATVRATARIDATVVVEADAVIEHYVVLRGKTRIGANARIDVGSVLTDVEVAPSALVKPYSIASDSTIGENAQIGPFSHLRPESRVEAEAHIGNFVETKKTVVRRGAKANHLAYLGDGDIGEGANIGAGTIFCNYDGFKKHRTEIGAGAFVGSDSQIIAPVRIGVGAYVGTGTTVTRDVPDDALAISRVKQENKEGYASRLKARLKAGAAKKPSDG</sequence>
<feature type="binding site" evidence="17">
    <location>
        <position position="235"/>
    </location>
    <ligand>
        <name>Mg(2+)</name>
        <dbReference type="ChEBI" id="CHEBI:18420"/>
    </ligand>
</feature>
<evidence type="ECO:0000256" key="9">
    <source>
        <dbReference type="ARBA" id="ARBA00022960"/>
    </source>
</evidence>
<dbReference type="SUPFAM" id="SSF53448">
    <property type="entry name" value="Nucleotide-diphospho-sugar transferases"/>
    <property type="match status" value="1"/>
</dbReference>
<feature type="binding site" evidence="17">
    <location>
        <position position="357"/>
    </location>
    <ligand>
        <name>UDP-N-acetyl-alpha-D-glucosamine</name>
        <dbReference type="ChEBI" id="CHEBI:57705"/>
    </ligand>
</feature>
<feature type="binding site" evidence="17">
    <location>
        <position position="383"/>
    </location>
    <ligand>
        <name>UDP-N-acetyl-alpha-D-glucosamine</name>
        <dbReference type="ChEBI" id="CHEBI:57705"/>
    </ligand>
</feature>
<evidence type="ECO:0000256" key="15">
    <source>
        <dbReference type="ARBA" id="ARBA00048493"/>
    </source>
</evidence>
<evidence type="ECO:0000256" key="14">
    <source>
        <dbReference type="ARBA" id="ARBA00048247"/>
    </source>
</evidence>
<evidence type="ECO:0000259" key="18">
    <source>
        <dbReference type="Pfam" id="PF12804"/>
    </source>
</evidence>